<keyword evidence="5 8" id="KW-0371">Homeobox</keyword>
<feature type="domain" description="PBC" evidence="10">
    <location>
        <begin position="18"/>
        <end position="200"/>
    </location>
</feature>
<protein>
    <submittedName>
        <fullName evidence="12">Homeobox domain-containing protein</fullName>
    </submittedName>
</protein>
<organism evidence="11 12">
    <name type="scientific">Plectus sambesii</name>
    <dbReference type="NCBI Taxonomy" id="2011161"/>
    <lineage>
        <taxon>Eukaryota</taxon>
        <taxon>Metazoa</taxon>
        <taxon>Ecdysozoa</taxon>
        <taxon>Nematoda</taxon>
        <taxon>Chromadorea</taxon>
        <taxon>Plectida</taxon>
        <taxon>Plectina</taxon>
        <taxon>Plectoidea</taxon>
        <taxon>Plectidae</taxon>
        <taxon>Plectus</taxon>
    </lineage>
</organism>
<keyword evidence="6" id="KW-0804">Transcription</keyword>
<keyword evidence="7 8" id="KW-0539">Nucleus</keyword>
<evidence type="ECO:0000256" key="8">
    <source>
        <dbReference type="PROSITE-ProRule" id="PRU00108"/>
    </source>
</evidence>
<dbReference type="PROSITE" id="PS51978">
    <property type="entry name" value="PBC"/>
    <property type="match status" value="1"/>
</dbReference>
<evidence type="ECO:0000313" key="11">
    <source>
        <dbReference type="Proteomes" id="UP000887566"/>
    </source>
</evidence>
<comment type="similarity">
    <text evidence="2">Belongs to the TALE/PBX homeobox family.</text>
</comment>
<dbReference type="Proteomes" id="UP000887566">
    <property type="component" value="Unplaced"/>
</dbReference>
<keyword evidence="11" id="KW-1185">Reference proteome</keyword>
<dbReference type="InterPro" id="IPR008422">
    <property type="entry name" value="KN_HD"/>
</dbReference>
<dbReference type="InterPro" id="IPR017970">
    <property type="entry name" value="Homeobox_CS"/>
</dbReference>
<evidence type="ECO:0000256" key="1">
    <source>
        <dbReference type="ARBA" id="ARBA00004123"/>
    </source>
</evidence>
<dbReference type="Pfam" id="PF05920">
    <property type="entry name" value="Homeobox_KN"/>
    <property type="match status" value="1"/>
</dbReference>
<dbReference type="InterPro" id="IPR001356">
    <property type="entry name" value="HD"/>
</dbReference>
<evidence type="ECO:0000259" key="9">
    <source>
        <dbReference type="PROSITE" id="PS50071"/>
    </source>
</evidence>
<evidence type="ECO:0000256" key="7">
    <source>
        <dbReference type="ARBA" id="ARBA00023242"/>
    </source>
</evidence>
<evidence type="ECO:0000256" key="5">
    <source>
        <dbReference type="ARBA" id="ARBA00023155"/>
    </source>
</evidence>
<keyword evidence="4 8" id="KW-0238">DNA-binding</keyword>
<feature type="domain" description="Homeobox" evidence="9">
    <location>
        <begin position="199"/>
        <end position="262"/>
    </location>
</feature>
<evidence type="ECO:0000259" key="10">
    <source>
        <dbReference type="PROSITE" id="PS51978"/>
    </source>
</evidence>
<proteinExistence type="inferred from homology"/>
<dbReference type="PANTHER" id="PTHR11850">
    <property type="entry name" value="HOMEOBOX PROTEIN TRANSCRIPTION FACTORS"/>
    <property type="match status" value="1"/>
</dbReference>
<comment type="subcellular location">
    <subcellularLocation>
        <location evidence="1 8">Nucleus</location>
    </subcellularLocation>
</comment>
<dbReference type="InterPro" id="IPR005542">
    <property type="entry name" value="PBX_PBC_dom"/>
</dbReference>
<sequence>MVTSDLEKMNDPAAQMNQPTANISDLLQQLMSINEQTLDEAQATKHQLQSHRMKGALFDVLCDIKERTALSNRASVQDESLEDSQIVRLDNMLAAEGIVGPPKDAPMSTDSGGDQSEYRAKLTQIRGEYSQDLQKYEESCQEFTTHVSALLREQSRLRPIKNMEIERMVTIIRRKFSGIQVHLKQSTCEQVMLLRSRLLDARRKRRNFHKEATEVLNDYFYSHLSNPYPSEEAKEELARQCNITVSQVSNWFGNKRIRYKKNIAKAQEEANMYATKKASHGGSHYGMMESSSAAAGGLMMNPGVYHPGMLQGGHEGLHHMAAAGFGADLGGGFNHPNLMVATSSAAYNSVSADNPHMSSGMQPQ</sequence>
<reference evidence="12" key="1">
    <citation type="submission" date="2022-11" db="UniProtKB">
        <authorList>
            <consortium name="WormBaseParasite"/>
        </authorList>
    </citation>
    <scope>IDENTIFICATION</scope>
</reference>
<dbReference type="GO" id="GO:0042659">
    <property type="term" value="P:regulation of cell fate specification"/>
    <property type="evidence" value="ECO:0007669"/>
    <property type="project" value="UniProtKB-ARBA"/>
</dbReference>
<dbReference type="AlphaFoldDB" id="A0A914XB10"/>
<name>A0A914XB10_9BILA</name>
<dbReference type="GO" id="GO:0005634">
    <property type="term" value="C:nucleus"/>
    <property type="evidence" value="ECO:0007669"/>
    <property type="project" value="UniProtKB-SubCell"/>
</dbReference>
<evidence type="ECO:0000256" key="3">
    <source>
        <dbReference type="ARBA" id="ARBA00023015"/>
    </source>
</evidence>
<dbReference type="SMART" id="SM00389">
    <property type="entry name" value="HOX"/>
    <property type="match status" value="1"/>
</dbReference>
<evidence type="ECO:0000256" key="2">
    <source>
        <dbReference type="ARBA" id="ARBA00007601"/>
    </source>
</evidence>
<dbReference type="PROSITE" id="PS50071">
    <property type="entry name" value="HOMEOBOX_2"/>
    <property type="match status" value="1"/>
</dbReference>
<dbReference type="GO" id="GO:0000987">
    <property type="term" value="F:cis-regulatory region sequence-specific DNA binding"/>
    <property type="evidence" value="ECO:0007669"/>
    <property type="project" value="UniProtKB-ARBA"/>
</dbReference>
<dbReference type="CDD" id="cd00086">
    <property type="entry name" value="homeodomain"/>
    <property type="match status" value="1"/>
</dbReference>
<accession>A0A914XB10</accession>
<dbReference type="Gene3D" id="1.10.10.60">
    <property type="entry name" value="Homeodomain-like"/>
    <property type="match status" value="1"/>
</dbReference>
<feature type="DNA-binding region" description="Homeobox" evidence="8">
    <location>
        <begin position="201"/>
        <end position="263"/>
    </location>
</feature>
<keyword evidence="3" id="KW-0805">Transcription regulation</keyword>
<dbReference type="PROSITE" id="PS00027">
    <property type="entry name" value="HOMEOBOX_1"/>
    <property type="match status" value="1"/>
</dbReference>
<dbReference type="GO" id="GO:0000981">
    <property type="term" value="F:DNA-binding transcription factor activity, RNA polymerase II-specific"/>
    <property type="evidence" value="ECO:0007669"/>
    <property type="project" value="InterPro"/>
</dbReference>
<evidence type="ECO:0000313" key="12">
    <source>
        <dbReference type="WBParaSite" id="PSAMB.scaffold6814size8752.g29160.t1"/>
    </source>
</evidence>
<evidence type="ECO:0000256" key="4">
    <source>
        <dbReference type="ARBA" id="ARBA00023125"/>
    </source>
</evidence>
<dbReference type="Pfam" id="PF03792">
    <property type="entry name" value="PBC"/>
    <property type="match status" value="1"/>
</dbReference>
<dbReference type="InterPro" id="IPR009057">
    <property type="entry name" value="Homeodomain-like_sf"/>
</dbReference>
<evidence type="ECO:0000256" key="6">
    <source>
        <dbReference type="ARBA" id="ARBA00023163"/>
    </source>
</evidence>
<dbReference type="InterPro" id="IPR050224">
    <property type="entry name" value="TALE_homeobox"/>
</dbReference>
<dbReference type="FunFam" id="1.10.10.60:FF:000008">
    <property type="entry name" value="Pre-B-cell leukemia transcription factor 1"/>
    <property type="match status" value="1"/>
</dbReference>
<dbReference type="WBParaSite" id="PSAMB.scaffold6814size8752.g29160.t1">
    <property type="protein sequence ID" value="PSAMB.scaffold6814size8752.g29160.t1"/>
    <property type="gene ID" value="PSAMB.scaffold6814size8752.g29160"/>
</dbReference>
<dbReference type="SUPFAM" id="SSF46689">
    <property type="entry name" value="Homeodomain-like"/>
    <property type="match status" value="1"/>
</dbReference>